<dbReference type="PANTHER" id="PTHR12245">
    <property type="entry name" value="SPRY DOMAIN CONTAINING SOCS BOX PROTEIN"/>
    <property type="match status" value="1"/>
</dbReference>
<dbReference type="InterPro" id="IPR050672">
    <property type="entry name" value="FBXO45-Fsn/SPSB_families"/>
</dbReference>
<keyword evidence="1" id="KW-0770">Synapse</keyword>
<proteinExistence type="predicted"/>
<dbReference type="InterPro" id="IPR036047">
    <property type="entry name" value="F-box-like_dom_sf"/>
</dbReference>
<dbReference type="Pfam" id="PF00622">
    <property type="entry name" value="SPRY"/>
    <property type="match status" value="1"/>
</dbReference>
<dbReference type="InterPro" id="IPR001810">
    <property type="entry name" value="F-box_dom"/>
</dbReference>
<evidence type="ECO:0000313" key="6">
    <source>
        <dbReference type="Proteomes" id="UP000270296"/>
    </source>
</evidence>
<dbReference type="AlphaFoldDB" id="A0A183IRR6"/>
<dbReference type="GO" id="GO:0019005">
    <property type="term" value="C:SCF ubiquitin ligase complex"/>
    <property type="evidence" value="ECO:0007669"/>
    <property type="project" value="TreeGrafter"/>
</dbReference>
<dbReference type="GO" id="GO:0060386">
    <property type="term" value="P:synapse assembly involved in innervation"/>
    <property type="evidence" value="ECO:0007669"/>
    <property type="project" value="TreeGrafter"/>
</dbReference>
<dbReference type="Gene3D" id="2.60.120.920">
    <property type="match status" value="1"/>
</dbReference>
<dbReference type="InterPro" id="IPR013320">
    <property type="entry name" value="ConA-like_dom_sf"/>
</dbReference>
<sequence length="275" mass="30916">MVYKRGSEGYSLAERLPFAVLSKIFAHLSLHDLYSCHTVCRHWYTYLANDNADVWQCKCQKLVPVYAVTDPKLFAECSSPKAKLRCKLGVYVWESKQAILHAWNPADCSRNAYIKQNGFTFHRNPVAQSTDAARGKRGFISGRHCWEIWWEGPLGTVAVIGVASRHAALQSFSYLPLLGSDEQGWGWNLVDNTLCHDGKNVGTYPATNNPARYQVGEKIRVILDCDNHLLYFEKGNEFLGIAFNQLAPIRLYPCMSAVFGNSEITMVYLGSPIDG</sequence>
<dbReference type="InterPro" id="IPR043136">
    <property type="entry name" value="B30.2/SPRY_sf"/>
</dbReference>
<evidence type="ECO:0000256" key="2">
    <source>
        <dbReference type="ARBA" id="ARBA00034103"/>
    </source>
</evidence>
<keyword evidence="6" id="KW-1185">Reference proteome</keyword>
<dbReference type="Gene3D" id="1.20.1280.50">
    <property type="match status" value="1"/>
</dbReference>
<dbReference type="PROSITE" id="PS50188">
    <property type="entry name" value="B302_SPRY"/>
    <property type="match status" value="1"/>
</dbReference>
<evidence type="ECO:0000259" key="4">
    <source>
        <dbReference type="PROSITE" id="PS50188"/>
    </source>
</evidence>
<gene>
    <name evidence="5" type="ORF">SBAD_LOCUS6313</name>
</gene>
<evidence type="ECO:0000313" key="5">
    <source>
        <dbReference type="EMBL" id="VDP09731.1"/>
    </source>
</evidence>
<dbReference type="InterPro" id="IPR003877">
    <property type="entry name" value="SPRY_dom"/>
</dbReference>
<dbReference type="PANTHER" id="PTHR12245:SF7">
    <property type="entry name" value="F-BOX_SPRY DOMAIN-CONTAINING PROTEIN 1"/>
    <property type="match status" value="1"/>
</dbReference>
<reference evidence="7" key="1">
    <citation type="submission" date="2016-06" db="UniProtKB">
        <authorList>
            <consortium name="WormBaseParasite"/>
        </authorList>
    </citation>
    <scope>IDENTIFICATION</scope>
</reference>
<evidence type="ECO:0000259" key="3">
    <source>
        <dbReference type="PROSITE" id="PS50181"/>
    </source>
</evidence>
<accession>A0A183IRR6</accession>
<reference evidence="5 6" key="2">
    <citation type="submission" date="2018-11" db="EMBL/GenBank/DDBJ databases">
        <authorList>
            <consortium name="Pathogen Informatics"/>
        </authorList>
    </citation>
    <scope>NUCLEOTIDE SEQUENCE [LARGE SCALE GENOMIC DNA]</scope>
</reference>
<dbReference type="PROSITE" id="PS50181">
    <property type="entry name" value="FBOX"/>
    <property type="match status" value="1"/>
</dbReference>
<protein>
    <submittedName>
        <fullName evidence="7">F-box/SPRY domain-containing protein 1</fullName>
    </submittedName>
</protein>
<evidence type="ECO:0000256" key="1">
    <source>
        <dbReference type="ARBA" id="ARBA00023018"/>
    </source>
</evidence>
<name>A0A183IRR6_9BILA</name>
<evidence type="ECO:0000313" key="7">
    <source>
        <dbReference type="WBParaSite" id="SBAD_0000655701-mRNA-1"/>
    </source>
</evidence>
<dbReference type="SMART" id="SM00449">
    <property type="entry name" value="SPRY"/>
    <property type="match status" value="1"/>
</dbReference>
<dbReference type="GO" id="GO:0045202">
    <property type="term" value="C:synapse"/>
    <property type="evidence" value="ECO:0007669"/>
    <property type="project" value="UniProtKB-SubCell"/>
</dbReference>
<dbReference type="SUPFAM" id="SSF49899">
    <property type="entry name" value="Concanavalin A-like lectins/glucanases"/>
    <property type="match status" value="1"/>
</dbReference>
<dbReference type="Proteomes" id="UP000270296">
    <property type="component" value="Unassembled WGS sequence"/>
</dbReference>
<organism evidence="7">
    <name type="scientific">Soboliphyme baturini</name>
    <dbReference type="NCBI Taxonomy" id="241478"/>
    <lineage>
        <taxon>Eukaryota</taxon>
        <taxon>Metazoa</taxon>
        <taxon>Ecdysozoa</taxon>
        <taxon>Nematoda</taxon>
        <taxon>Enoplea</taxon>
        <taxon>Dorylaimia</taxon>
        <taxon>Dioctophymatida</taxon>
        <taxon>Dioctophymatoidea</taxon>
        <taxon>Soboliphymatidae</taxon>
        <taxon>Soboliphyme</taxon>
    </lineage>
</organism>
<feature type="domain" description="F-box" evidence="3">
    <location>
        <begin position="10"/>
        <end position="58"/>
    </location>
</feature>
<dbReference type="OrthoDB" id="2398163at2759"/>
<feature type="domain" description="B30.2/SPRY" evidence="4">
    <location>
        <begin position="81"/>
        <end position="273"/>
    </location>
</feature>
<dbReference type="SMART" id="SM00256">
    <property type="entry name" value="FBOX"/>
    <property type="match status" value="1"/>
</dbReference>
<dbReference type="GO" id="GO:0043161">
    <property type="term" value="P:proteasome-mediated ubiquitin-dependent protein catabolic process"/>
    <property type="evidence" value="ECO:0007669"/>
    <property type="project" value="TreeGrafter"/>
</dbReference>
<dbReference type="EMBL" id="UZAM01009645">
    <property type="protein sequence ID" value="VDP09731.1"/>
    <property type="molecule type" value="Genomic_DNA"/>
</dbReference>
<dbReference type="InterPro" id="IPR001870">
    <property type="entry name" value="B30.2/SPRY"/>
</dbReference>
<dbReference type="SUPFAM" id="SSF81383">
    <property type="entry name" value="F-box domain"/>
    <property type="match status" value="1"/>
</dbReference>
<dbReference type="Pfam" id="PF12937">
    <property type="entry name" value="F-box-like"/>
    <property type="match status" value="1"/>
</dbReference>
<comment type="subcellular location">
    <subcellularLocation>
        <location evidence="2">Synapse</location>
    </subcellularLocation>
</comment>
<dbReference type="WBParaSite" id="SBAD_0000655701-mRNA-1">
    <property type="protein sequence ID" value="SBAD_0000655701-mRNA-1"/>
    <property type="gene ID" value="SBAD_0000655701"/>
</dbReference>